<reference evidence="2 3" key="1">
    <citation type="submission" date="2014-04" db="EMBL/GenBank/DDBJ databases">
        <authorList>
            <consortium name="DOE Joint Genome Institute"/>
            <person name="Kuo A."/>
            <person name="Kohler A."/>
            <person name="Jargeat P."/>
            <person name="Nagy L.G."/>
            <person name="Floudas D."/>
            <person name="Copeland A."/>
            <person name="Barry K.W."/>
            <person name="Cichocki N."/>
            <person name="Veneault-Fourrey C."/>
            <person name="LaButti K."/>
            <person name="Lindquist E.A."/>
            <person name="Lipzen A."/>
            <person name="Lundell T."/>
            <person name="Morin E."/>
            <person name="Murat C."/>
            <person name="Sun H."/>
            <person name="Tunlid A."/>
            <person name="Henrissat B."/>
            <person name="Grigoriev I.V."/>
            <person name="Hibbett D.S."/>
            <person name="Martin F."/>
            <person name="Nordberg H.P."/>
            <person name="Cantor M.N."/>
            <person name="Hua S.X."/>
        </authorList>
    </citation>
    <scope>NUCLEOTIDE SEQUENCE [LARGE SCALE GENOMIC DNA]</scope>
    <source>
        <strain evidence="2 3">Ve08.2h10</strain>
    </source>
</reference>
<dbReference type="HOGENOM" id="CLU_1732069_0_0_1"/>
<feature type="compositionally biased region" description="Polar residues" evidence="1">
    <location>
        <begin position="1"/>
        <end position="16"/>
    </location>
</feature>
<feature type="region of interest" description="Disordered" evidence="1">
    <location>
        <begin position="1"/>
        <end position="21"/>
    </location>
</feature>
<evidence type="ECO:0000313" key="2">
    <source>
        <dbReference type="EMBL" id="KIK95160.1"/>
    </source>
</evidence>
<sequence>MSTYISQTNDTRSQNVPWPRSTDINHTVHVATVALPHLEERVRELEELRRKDDICPRIRMNQGRTLRPQFTARWGAFLSSARHLGKLRHTSPVLAEGSSGSLCCIQGVASTCRQCLPCNSHPRLHREGCTYYKKHFRRGMISLHYTNSDRV</sequence>
<reference evidence="3" key="2">
    <citation type="submission" date="2015-01" db="EMBL/GenBank/DDBJ databases">
        <title>Evolutionary Origins and Diversification of the Mycorrhizal Mutualists.</title>
        <authorList>
            <consortium name="DOE Joint Genome Institute"/>
            <consortium name="Mycorrhizal Genomics Consortium"/>
            <person name="Kohler A."/>
            <person name="Kuo A."/>
            <person name="Nagy L.G."/>
            <person name="Floudas D."/>
            <person name="Copeland A."/>
            <person name="Barry K.W."/>
            <person name="Cichocki N."/>
            <person name="Veneault-Fourrey C."/>
            <person name="LaButti K."/>
            <person name="Lindquist E.A."/>
            <person name="Lipzen A."/>
            <person name="Lundell T."/>
            <person name="Morin E."/>
            <person name="Murat C."/>
            <person name="Riley R."/>
            <person name="Ohm R."/>
            <person name="Sun H."/>
            <person name="Tunlid A."/>
            <person name="Henrissat B."/>
            <person name="Grigoriev I.V."/>
            <person name="Hibbett D.S."/>
            <person name="Martin F."/>
        </authorList>
    </citation>
    <scope>NUCLEOTIDE SEQUENCE [LARGE SCALE GENOMIC DNA]</scope>
    <source>
        <strain evidence="3">Ve08.2h10</strain>
    </source>
</reference>
<evidence type="ECO:0000313" key="3">
    <source>
        <dbReference type="Proteomes" id="UP000054538"/>
    </source>
</evidence>
<protein>
    <submittedName>
        <fullName evidence="2">Uncharacterized protein</fullName>
    </submittedName>
</protein>
<keyword evidence="3" id="KW-1185">Reference proteome</keyword>
<dbReference type="InParanoid" id="A0A0D0E8R5"/>
<gene>
    <name evidence="2" type="ORF">PAXRUDRAFT_401959</name>
</gene>
<organism evidence="2 3">
    <name type="scientific">Paxillus rubicundulus Ve08.2h10</name>
    <dbReference type="NCBI Taxonomy" id="930991"/>
    <lineage>
        <taxon>Eukaryota</taxon>
        <taxon>Fungi</taxon>
        <taxon>Dikarya</taxon>
        <taxon>Basidiomycota</taxon>
        <taxon>Agaricomycotina</taxon>
        <taxon>Agaricomycetes</taxon>
        <taxon>Agaricomycetidae</taxon>
        <taxon>Boletales</taxon>
        <taxon>Paxilineae</taxon>
        <taxon>Paxillaceae</taxon>
        <taxon>Paxillus</taxon>
    </lineage>
</organism>
<accession>A0A0D0E8R5</accession>
<proteinExistence type="predicted"/>
<evidence type="ECO:0000256" key="1">
    <source>
        <dbReference type="SAM" id="MobiDB-lite"/>
    </source>
</evidence>
<dbReference type="AlphaFoldDB" id="A0A0D0E8R5"/>
<dbReference type="EMBL" id="KN825060">
    <property type="protein sequence ID" value="KIK95160.1"/>
    <property type="molecule type" value="Genomic_DNA"/>
</dbReference>
<name>A0A0D0E8R5_9AGAM</name>
<dbReference type="Proteomes" id="UP000054538">
    <property type="component" value="Unassembled WGS sequence"/>
</dbReference>